<name>A0A3G9J961_9FIRM</name>
<dbReference type="InParanoid" id="A0A3G9J961"/>
<dbReference type="SUPFAM" id="SSF47819">
    <property type="entry name" value="HRDC-like"/>
    <property type="match status" value="2"/>
</dbReference>
<dbReference type="InterPro" id="IPR044876">
    <property type="entry name" value="HRDC_dom_sf"/>
</dbReference>
<gene>
    <name evidence="2" type="ORF">SG0102_25140</name>
</gene>
<protein>
    <recommendedName>
        <fullName evidence="1">HRDC domain-containing protein</fullName>
    </recommendedName>
</protein>
<dbReference type="Gene3D" id="1.10.150.80">
    <property type="entry name" value="HRDC domain"/>
    <property type="match status" value="2"/>
</dbReference>
<dbReference type="Pfam" id="PF00570">
    <property type="entry name" value="HRDC"/>
    <property type="match status" value="2"/>
</dbReference>
<accession>A0A3G9J961</accession>
<dbReference type="EMBL" id="AP019309">
    <property type="protein sequence ID" value="BBH27580.1"/>
    <property type="molecule type" value="Genomic_DNA"/>
</dbReference>
<sequence>MSFTLTETGLELYNQLKALRADIAKEEVIPVYYVFSNTALMDMVVKQPIDEATFLTCEKVGQKGYDRYGERFIYLIRQFTLTHKGPYYKGTPDYSKSYHSFLTEEGRRLLEQLKISRLSIAAVHDVEPTIMVNDQTLISFVVLLPYSREEMVRIYGVTKDYRDLYMDTFIKIIYNFTHGFKKRLYHLDMPRPRFTLTKEEASHFRYQEKMTATNIAKELNRIASSEITCSATDITKLVKKYDYYKNGFDNTVIISDVGKAFGLLKESRLTKNNEHYEMVLYSKEAQNKIVQWFIDQ</sequence>
<dbReference type="RefSeq" id="WP_125120290.1">
    <property type="nucleotide sequence ID" value="NZ_AP019309.1"/>
</dbReference>
<proteinExistence type="predicted"/>
<organism evidence="2 3">
    <name type="scientific">Intestinibaculum porci</name>
    <dbReference type="NCBI Taxonomy" id="2487118"/>
    <lineage>
        <taxon>Bacteria</taxon>
        <taxon>Bacillati</taxon>
        <taxon>Bacillota</taxon>
        <taxon>Erysipelotrichia</taxon>
        <taxon>Erysipelotrichales</taxon>
        <taxon>Erysipelotrichaceae</taxon>
        <taxon>Intestinibaculum</taxon>
    </lineage>
</organism>
<dbReference type="KEGG" id="ebm:SG0102_25140"/>
<evidence type="ECO:0000313" key="2">
    <source>
        <dbReference type="EMBL" id="BBH27580.1"/>
    </source>
</evidence>
<dbReference type="AlphaFoldDB" id="A0A3G9J961"/>
<reference evidence="2 3" key="1">
    <citation type="submission" date="2018-11" db="EMBL/GenBank/DDBJ databases">
        <title>Novel Erysipelotrichaceae bacterium isolated from small intestine of a swine.</title>
        <authorList>
            <person name="Kim J.S."/>
            <person name="Choe H."/>
            <person name="Lee Y.R."/>
            <person name="Kim K.M."/>
            <person name="Park D.S."/>
        </authorList>
    </citation>
    <scope>NUCLEOTIDE SEQUENCE [LARGE SCALE GENOMIC DNA]</scope>
    <source>
        <strain evidence="2 3">SG0102</strain>
    </source>
</reference>
<dbReference type="GO" id="GO:0003676">
    <property type="term" value="F:nucleic acid binding"/>
    <property type="evidence" value="ECO:0007669"/>
    <property type="project" value="InterPro"/>
</dbReference>
<dbReference type="PROSITE" id="PS50967">
    <property type="entry name" value="HRDC"/>
    <property type="match status" value="2"/>
</dbReference>
<dbReference type="OrthoDB" id="9763310at2"/>
<dbReference type="InterPro" id="IPR010997">
    <property type="entry name" value="HRDC-like_sf"/>
</dbReference>
<dbReference type="SMART" id="SM00341">
    <property type="entry name" value="HRDC"/>
    <property type="match status" value="2"/>
</dbReference>
<evidence type="ECO:0000259" key="1">
    <source>
        <dbReference type="PROSITE" id="PS50967"/>
    </source>
</evidence>
<keyword evidence="3" id="KW-1185">Reference proteome</keyword>
<feature type="domain" description="HRDC" evidence="1">
    <location>
        <begin position="6"/>
        <end position="86"/>
    </location>
</feature>
<dbReference type="Proteomes" id="UP000268059">
    <property type="component" value="Chromosome"/>
</dbReference>
<feature type="domain" description="HRDC" evidence="1">
    <location>
        <begin position="103"/>
        <end position="183"/>
    </location>
</feature>
<dbReference type="GO" id="GO:0000166">
    <property type="term" value="F:nucleotide binding"/>
    <property type="evidence" value="ECO:0007669"/>
    <property type="project" value="InterPro"/>
</dbReference>
<dbReference type="InterPro" id="IPR002121">
    <property type="entry name" value="HRDC_dom"/>
</dbReference>
<evidence type="ECO:0000313" key="3">
    <source>
        <dbReference type="Proteomes" id="UP000268059"/>
    </source>
</evidence>